<reference evidence="3" key="1">
    <citation type="submission" date="2021-06" db="EMBL/GenBank/DDBJ databases">
        <authorList>
            <person name="Criscuolo A."/>
        </authorList>
    </citation>
    <scope>NUCLEOTIDE SEQUENCE</scope>
    <source>
        <strain evidence="3">CIP111803</strain>
    </source>
</reference>
<organism evidence="3 4">
    <name type="scientific">Leucobacter soli</name>
    <dbReference type="NCBI Taxonomy" id="2812850"/>
    <lineage>
        <taxon>Bacteria</taxon>
        <taxon>Bacillati</taxon>
        <taxon>Actinomycetota</taxon>
        <taxon>Actinomycetes</taxon>
        <taxon>Micrococcales</taxon>
        <taxon>Microbacteriaceae</taxon>
        <taxon>Leucobacter</taxon>
    </lineage>
</organism>
<comment type="caution">
    <text evidence="3">The sequence shown here is derived from an EMBL/GenBank/DDBJ whole genome shotgun (WGS) entry which is preliminary data.</text>
</comment>
<dbReference type="GO" id="GO:0015969">
    <property type="term" value="P:guanosine tetraphosphate metabolic process"/>
    <property type="evidence" value="ECO:0007669"/>
    <property type="project" value="InterPro"/>
</dbReference>
<dbReference type="InterPro" id="IPR007685">
    <property type="entry name" value="RelA_SpoT"/>
</dbReference>
<feature type="domain" description="RelA/SpoT" evidence="2">
    <location>
        <begin position="97"/>
        <end position="220"/>
    </location>
</feature>
<dbReference type="Proteomes" id="UP000693892">
    <property type="component" value="Unassembled WGS sequence"/>
</dbReference>
<accession>A0A916NG87</accession>
<dbReference type="InterPro" id="IPR052366">
    <property type="entry name" value="GTP_Pyrophosphokinase"/>
</dbReference>
<dbReference type="CDD" id="cd05399">
    <property type="entry name" value="NT_Rel-Spo_like"/>
    <property type="match status" value="1"/>
</dbReference>
<dbReference type="SMART" id="SM00954">
    <property type="entry name" value="RelA_SpoT"/>
    <property type="match status" value="1"/>
</dbReference>
<dbReference type="PANTHER" id="PTHR47837">
    <property type="entry name" value="GTP PYROPHOSPHOKINASE YJBM"/>
    <property type="match status" value="1"/>
</dbReference>
<feature type="region of interest" description="Disordered" evidence="1">
    <location>
        <begin position="273"/>
        <end position="302"/>
    </location>
</feature>
<dbReference type="AlphaFoldDB" id="A0A916NG87"/>
<dbReference type="PANTHER" id="PTHR47837:SF2">
    <property type="entry name" value="GTP PYROPHOSPHOKINASE YWAC"/>
    <property type="match status" value="1"/>
</dbReference>
<dbReference type="EMBL" id="CAJVAP010000007">
    <property type="protein sequence ID" value="CAG7605456.1"/>
    <property type="molecule type" value="Genomic_DNA"/>
</dbReference>
<feature type="region of interest" description="Disordered" evidence="1">
    <location>
        <begin position="1"/>
        <end position="38"/>
    </location>
</feature>
<sequence>MTESTIRPPDETDRVDERKAPSIGGHGPGPVHPLTGPIDLSRIDLSEIEGRREVREGLTRFLMPYKFAIDEVMTKLRILQEEFTQTGEYNPIEHVSSRLKDPDSIIEKMQRRGVPLETERVRETITDIAGLRVVCAFVSDVYRVFELLTAHDDVTVFQVKDYIAKPKENGYRSLHLLLEVPVFLSSGPVRTIVEVQIRTIAMDFWASLEHKIYYKYDREVPAELLEGLRDAADQACRLDSTMEWLHIAIRGSDRDTLVRRGTDTVMRSMAAAAGLESPAASADDGGTEPGPGRADELGADEL</sequence>
<evidence type="ECO:0000259" key="2">
    <source>
        <dbReference type="SMART" id="SM00954"/>
    </source>
</evidence>
<name>A0A916NG87_9MICO</name>
<dbReference type="Pfam" id="PF04607">
    <property type="entry name" value="RelA_SpoT"/>
    <property type="match status" value="1"/>
</dbReference>
<evidence type="ECO:0000313" key="4">
    <source>
        <dbReference type="Proteomes" id="UP000693892"/>
    </source>
</evidence>
<proteinExistence type="predicted"/>
<feature type="compositionally biased region" description="Low complexity" evidence="1">
    <location>
        <begin position="273"/>
        <end position="282"/>
    </location>
</feature>
<dbReference type="RefSeq" id="WP_328798007.1">
    <property type="nucleotide sequence ID" value="NZ_CAJVAP010000007.1"/>
</dbReference>
<evidence type="ECO:0000313" key="3">
    <source>
        <dbReference type="EMBL" id="CAG7605456.1"/>
    </source>
</evidence>
<gene>
    <name evidence="3" type="ORF">LEUCIP111803_00830</name>
</gene>
<feature type="compositionally biased region" description="Basic and acidic residues" evidence="1">
    <location>
        <begin position="8"/>
        <end position="20"/>
    </location>
</feature>
<protein>
    <recommendedName>
        <fullName evidence="2">RelA/SpoT domain-containing protein</fullName>
    </recommendedName>
</protein>
<keyword evidence="4" id="KW-1185">Reference proteome</keyword>
<evidence type="ECO:0000256" key="1">
    <source>
        <dbReference type="SAM" id="MobiDB-lite"/>
    </source>
</evidence>